<organism evidence="2 3">
    <name type="scientific">Caerostris darwini</name>
    <dbReference type="NCBI Taxonomy" id="1538125"/>
    <lineage>
        <taxon>Eukaryota</taxon>
        <taxon>Metazoa</taxon>
        <taxon>Ecdysozoa</taxon>
        <taxon>Arthropoda</taxon>
        <taxon>Chelicerata</taxon>
        <taxon>Arachnida</taxon>
        <taxon>Araneae</taxon>
        <taxon>Araneomorphae</taxon>
        <taxon>Entelegynae</taxon>
        <taxon>Araneoidea</taxon>
        <taxon>Araneidae</taxon>
        <taxon>Caerostris</taxon>
    </lineage>
</organism>
<keyword evidence="3" id="KW-1185">Reference proteome</keyword>
<comment type="caution">
    <text evidence="2">The sequence shown here is derived from an EMBL/GenBank/DDBJ whole genome shotgun (WGS) entry which is preliminary data.</text>
</comment>
<gene>
    <name evidence="2" type="ORF">CDAR_427981</name>
</gene>
<accession>A0AAV4R126</accession>
<name>A0AAV4R126_9ARAC</name>
<dbReference type="AlphaFoldDB" id="A0AAV4R126"/>
<feature type="region of interest" description="Disordered" evidence="1">
    <location>
        <begin position="67"/>
        <end position="86"/>
    </location>
</feature>
<dbReference type="EMBL" id="BPLQ01005306">
    <property type="protein sequence ID" value="GIY14006.1"/>
    <property type="molecule type" value="Genomic_DNA"/>
</dbReference>
<reference evidence="2 3" key="1">
    <citation type="submission" date="2021-06" db="EMBL/GenBank/DDBJ databases">
        <title>Caerostris darwini draft genome.</title>
        <authorList>
            <person name="Kono N."/>
            <person name="Arakawa K."/>
        </authorList>
    </citation>
    <scope>NUCLEOTIDE SEQUENCE [LARGE SCALE GENOMIC DNA]</scope>
</reference>
<feature type="region of interest" description="Disordered" evidence="1">
    <location>
        <begin position="1"/>
        <end position="34"/>
    </location>
</feature>
<evidence type="ECO:0000313" key="2">
    <source>
        <dbReference type="EMBL" id="GIY14006.1"/>
    </source>
</evidence>
<evidence type="ECO:0000256" key="1">
    <source>
        <dbReference type="SAM" id="MobiDB-lite"/>
    </source>
</evidence>
<evidence type="ECO:0000313" key="3">
    <source>
        <dbReference type="Proteomes" id="UP001054837"/>
    </source>
</evidence>
<proteinExistence type="predicted"/>
<dbReference type="Proteomes" id="UP001054837">
    <property type="component" value="Unassembled WGS sequence"/>
</dbReference>
<protein>
    <submittedName>
        <fullName evidence="2">Uncharacterized protein</fullName>
    </submittedName>
</protein>
<sequence length="86" mass="9598">MITRISPVTGIGIGRRGARVGEREGQKTNGQTSRETVFTENVTAYKLEEQMCLKTLLQGLEGRRRFAEVSKRNGKENKISSGELKD</sequence>